<proteinExistence type="inferred from homology"/>
<dbReference type="Pfam" id="PF04749">
    <property type="entry name" value="PLAC8"/>
    <property type="match status" value="1"/>
</dbReference>
<sequence length="174" mass="18540">MDPKGPSTSEPAPPGYIPPGVQPHSGYPPSGGLPPPGYPPYGPPPPGYPPYGGQPQQQQQQQVVVLNQPTTAPAPPPPPQLRGWSTGICGCCEDCGSCLYGYFCMPCMMCTVASQLGENCCVPICLVGGHLAMRTKLRTQYGIHGSICEDSCLIMCCADLSMCQMYRELRHVGR</sequence>
<dbReference type="Proteomes" id="UP000014760">
    <property type="component" value="Unassembled WGS sequence"/>
</dbReference>
<keyword evidence="5" id="KW-1185">Reference proteome</keyword>
<dbReference type="NCBIfam" id="TIGR01571">
    <property type="entry name" value="A_thal_Cys_rich"/>
    <property type="match status" value="1"/>
</dbReference>
<accession>R7UFN4</accession>
<evidence type="ECO:0000256" key="2">
    <source>
        <dbReference type="SAM" id="MobiDB-lite"/>
    </source>
</evidence>
<dbReference type="EMBL" id="KB301969">
    <property type="protein sequence ID" value="ELU04908.1"/>
    <property type="molecule type" value="Genomic_DNA"/>
</dbReference>
<reference evidence="4" key="3">
    <citation type="submission" date="2015-06" db="UniProtKB">
        <authorList>
            <consortium name="EnsemblMetazoa"/>
        </authorList>
    </citation>
    <scope>IDENTIFICATION</scope>
</reference>
<reference evidence="3 5" key="2">
    <citation type="journal article" date="2013" name="Nature">
        <title>Insights into bilaterian evolution from three spiralian genomes.</title>
        <authorList>
            <person name="Simakov O."/>
            <person name="Marletaz F."/>
            <person name="Cho S.J."/>
            <person name="Edsinger-Gonzales E."/>
            <person name="Havlak P."/>
            <person name="Hellsten U."/>
            <person name="Kuo D.H."/>
            <person name="Larsson T."/>
            <person name="Lv J."/>
            <person name="Arendt D."/>
            <person name="Savage R."/>
            <person name="Osoegawa K."/>
            <person name="de Jong P."/>
            <person name="Grimwood J."/>
            <person name="Chapman J.A."/>
            <person name="Shapiro H."/>
            <person name="Aerts A."/>
            <person name="Otillar R.P."/>
            <person name="Terry A.Y."/>
            <person name="Boore J.L."/>
            <person name="Grigoriev I.V."/>
            <person name="Lindberg D.R."/>
            <person name="Seaver E.C."/>
            <person name="Weisblat D.A."/>
            <person name="Putnam N.H."/>
            <person name="Rokhsar D.S."/>
        </authorList>
    </citation>
    <scope>NUCLEOTIDE SEQUENCE</scope>
    <source>
        <strain evidence="3 5">I ESC-2004</strain>
    </source>
</reference>
<evidence type="ECO:0000256" key="1">
    <source>
        <dbReference type="ARBA" id="ARBA00009024"/>
    </source>
</evidence>
<dbReference type="SUPFAM" id="SSF81995">
    <property type="entry name" value="beta-sandwich domain of Sec23/24"/>
    <property type="match status" value="1"/>
</dbReference>
<dbReference type="STRING" id="283909.R7UFN4"/>
<dbReference type="OrthoDB" id="1045822at2759"/>
<comment type="similarity">
    <text evidence="1">Belongs to the cornifelin family.</text>
</comment>
<dbReference type="PANTHER" id="PTHR15907">
    <property type="entry name" value="DUF614 FAMILY PROTEIN-RELATED"/>
    <property type="match status" value="1"/>
</dbReference>
<evidence type="ECO:0000313" key="3">
    <source>
        <dbReference type="EMBL" id="ELU04908.1"/>
    </source>
</evidence>
<dbReference type="InterPro" id="IPR006461">
    <property type="entry name" value="PLAC_motif_containing"/>
</dbReference>
<feature type="compositionally biased region" description="Pro residues" evidence="2">
    <location>
        <begin position="31"/>
        <end position="49"/>
    </location>
</feature>
<feature type="compositionally biased region" description="Pro residues" evidence="2">
    <location>
        <begin position="11"/>
        <end position="21"/>
    </location>
</feature>
<evidence type="ECO:0000313" key="5">
    <source>
        <dbReference type="Proteomes" id="UP000014760"/>
    </source>
</evidence>
<protein>
    <submittedName>
        <fullName evidence="3 4">Uncharacterized protein</fullName>
    </submittedName>
</protein>
<feature type="compositionally biased region" description="Polar residues" evidence="2">
    <location>
        <begin position="1"/>
        <end position="10"/>
    </location>
</feature>
<dbReference type="OMA" id="THPGMAY"/>
<evidence type="ECO:0000313" key="4">
    <source>
        <dbReference type="EnsemblMetazoa" id="CapteP94552"/>
    </source>
</evidence>
<feature type="region of interest" description="Disordered" evidence="2">
    <location>
        <begin position="1"/>
        <end position="62"/>
    </location>
</feature>
<dbReference type="AlphaFoldDB" id="R7UFN4"/>
<dbReference type="EMBL" id="AMQN01008009">
    <property type="status" value="NOT_ANNOTATED_CDS"/>
    <property type="molecule type" value="Genomic_DNA"/>
</dbReference>
<dbReference type="EnsemblMetazoa" id="CapteT94552">
    <property type="protein sequence ID" value="CapteP94552"/>
    <property type="gene ID" value="CapteG94552"/>
</dbReference>
<reference evidence="5" key="1">
    <citation type="submission" date="2012-12" db="EMBL/GenBank/DDBJ databases">
        <authorList>
            <person name="Hellsten U."/>
            <person name="Grimwood J."/>
            <person name="Chapman J.A."/>
            <person name="Shapiro H."/>
            <person name="Aerts A."/>
            <person name="Otillar R.P."/>
            <person name="Terry A.Y."/>
            <person name="Boore J.L."/>
            <person name="Simakov O."/>
            <person name="Marletaz F."/>
            <person name="Cho S.-J."/>
            <person name="Edsinger-Gonzales E."/>
            <person name="Havlak P."/>
            <person name="Kuo D.-H."/>
            <person name="Larsson T."/>
            <person name="Lv J."/>
            <person name="Arendt D."/>
            <person name="Savage R."/>
            <person name="Osoegawa K."/>
            <person name="de Jong P."/>
            <person name="Lindberg D.R."/>
            <person name="Seaver E.C."/>
            <person name="Weisblat D.A."/>
            <person name="Putnam N.H."/>
            <person name="Grigoriev I.V."/>
            <person name="Rokhsar D.S."/>
        </authorList>
    </citation>
    <scope>NUCLEOTIDE SEQUENCE</scope>
    <source>
        <strain evidence="5">I ESC-2004</strain>
    </source>
</reference>
<name>R7UFN4_CAPTE</name>
<feature type="compositionally biased region" description="Low complexity" evidence="2">
    <location>
        <begin position="51"/>
        <end position="62"/>
    </location>
</feature>
<organism evidence="3">
    <name type="scientific">Capitella teleta</name>
    <name type="common">Polychaete worm</name>
    <dbReference type="NCBI Taxonomy" id="283909"/>
    <lineage>
        <taxon>Eukaryota</taxon>
        <taxon>Metazoa</taxon>
        <taxon>Spiralia</taxon>
        <taxon>Lophotrochozoa</taxon>
        <taxon>Annelida</taxon>
        <taxon>Polychaeta</taxon>
        <taxon>Sedentaria</taxon>
        <taxon>Scolecida</taxon>
        <taxon>Capitellidae</taxon>
        <taxon>Capitella</taxon>
    </lineage>
</organism>
<dbReference type="HOGENOM" id="CLU_083147_5_1_1"/>
<gene>
    <name evidence="3" type="ORF">CAPTEDRAFT_94552</name>
</gene>